<dbReference type="AlphaFoldDB" id="A0A9X3XW98"/>
<dbReference type="Pfam" id="PF18824">
    <property type="entry name" value="LPD11"/>
    <property type="match status" value="1"/>
</dbReference>
<evidence type="ECO:0000313" key="3">
    <source>
        <dbReference type="Proteomes" id="UP001141166"/>
    </source>
</evidence>
<reference evidence="2" key="1">
    <citation type="submission" date="2022-05" db="EMBL/GenBank/DDBJ databases">
        <title>Draft genome sequences of Clostridium perfringens strains isolated from Peru.</title>
        <authorList>
            <person name="Hurtado R."/>
            <person name="Lima L."/>
            <person name="Sousa T."/>
            <person name="Jaiswal A.K."/>
            <person name="Tiwari S."/>
            <person name="Maturrano L."/>
            <person name="Brenig B."/>
            <person name="Azevedo V."/>
        </authorList>
    </citation>
    <scope>NUCLEOTIDE SEQUENCE</scope>
    <source>
        <strain evidence="2">CP4</strain>
    </source>
</reference>
<proteinExistence type="predicted"/>
<sequence>MSVLDHDIKFRYQLLDRMRQDVGYCIRLIRNDKEENRKGDYTFLLNNHLWGGQEDHFKTMIDIWNSFSEEEKPEWYSLQQLNHDKAELEEISGMTLG</sequence>
<comment type="caution">
    <text evidence="2">The sequence shown here is derived from an EMBL/GenBank/DDBJ whole genome shotgun (WGS) entry which is preliminary data.</text>
</comment>
<dbReference type="EMBL" id="JAMWMK010000023">
    <property type="protein sequence ID" value="MDC4248740.1"/>
    <property type="molecule type" value="Genomic_DNA"/>
</dbReference>
<dbReference type="RefSeq" id="WP_272471480.1">
    <property type="nucleotide sequence ID" value="NZ_JAMWMK010000023.1"/>
</dbReference>
<dbReference type="Proteomes" id="UP001141166">
    <property type="component" value="Unassembled WGS sequence"/>
</dbReference>
<protein>
    <recommendedName>
        <fullName evidence="1">Large polyvalent protein-associated domain-containing protein</fullName>
    </recommendedName>
</protein>
<gene>
    <name evidence="2" type="ORF">M3X98_11910</name>
</gene>
<organism evidence="2 3">
    <name type="scientific">Enterococcus faecium</name>
    <name type="common">Streptococcus faecium</name>
    <dbReference type="NCBI Taxonomy" id="1352"/>
    <lineage>
        <taxon>Bacteria</taxon>
        <taxon>Bacillati</taxon>
        <taxon>Bacillota</taxon>
        <taxon>Bacilli</taxon>
        <taxon>Lactobacillales</taxon>
        <taxon>Enterococcaceae</taxon>
        <taxon>Enterococcus</taxon>
    </lineage>
</organism>
<name>A0A9X3XW98_ENTFC</name>
<evidence type="ECO:0000313" key="2">
    <source>
        <dbReference type="EMBL" id="MDC4248740.1"/>
    </source>
</evidence>
<feature type="domain" description="Large polyvalent protein-associated" evidence="1">
    <location>
        <begin position="9"/>
        <end position="83"/>
    </location>
</feature>
<accession>A0A9X3XW98</accession>
<dbReference type="InterPro" id="IPR040789">
    <property type="entry name" value="LPD11"/>
</dbReference>
<evidence type="ECO:0000259" key="1">
    <source>
        <dbReference type="Pfam" id="PF18824"/>
    </source>
</evidence>